<keyword evidence="3" id="KW-1185">Reference proteome</keyword>
<dbReference type="RefSeq" id="WP_377284459.1">
    <property type="nucleotide sequence ID" value="NZ_JBHRSI010000015.1"/>
</dbReference>
<dbReference type="Proteomes" id="UP001597237">
    <property type="component" value="Unassembled WGS sequence"/>
</dbReference>
<dbReference type="InterPro" id="IPR041581">
    <property type="entry name" value="Glyoxalase_6"/>
</dbReference>
<organism evidence="2 3">
    <name type="scientific">Phenylobacterium terrae</name>
    <dbReference type="NCBI Taxonomy" id="2665495"/>
    <lineage>
        <taxon>Bacteria</taxon>
        <taxon>Pseudomonadati</taxon>
        <taxon>Pseudomonadota</taxon>
        <taxon>Alphaproteobacteria</taxon>
        <taxon>Caulobacterales</taxon>
        <taxon>Caulobacteraceae</taxon>
        <taxon>Phenylobacterium</taxon>
    </lineage>
</organism>
<dbReference type="InterPro" id="IPR029068">
    <property type="entry name" value="Glyas_Bleomycin-R_OHBP_Dase"/>
</dbReference>
<proteinExistence type="predicted"/>
<dbReference type="InterPro" id="IPR052164">
    <property type="entry name" value="Anthracycline_SecMetBiosynth"/>
</dbReference>
<dbReference type="EMBL" id="JBHUEY010000001">
    <property type="protein sequence ID" value="MFD1783317.1"/>
    <property type="molecule type" value="Genomic_DNA"/>
</dbReference>
<evidence type="ECO:0000313" key="3">
    <source>
        <dbReference type="Proteomes" id="UP001597237"/>
    </source>
</evidence>
<name>A0ABW4MZD2_9CAUL</name>
<sequence>MAAPVVSFDIAGPDLAAQRAFYSAVFDWEIAADGRFSVAAAAPLGATLRADPADKLIYLGVPDIAAALQAIAAHGGAVDAPRFEVPGVVVLGLFRDPAGNRMGLVEMGGEGPRIPFQRKGFGY</sequence>
<evidence type="ECO:0000259" key="1">
    <source>
        <dbReference type="PROSITE" id="PS51819"/>
    </source>
</evidence>
<comment type="caution">
    <text evidence="2">The sequence shown here is derived from an EMBL/GenBank/DDBJ whole genome shotgun (WGS) entry which is preliminary data.</text>
</comment>
<dbReference type="InterPro" id="IPR037523">
    <property type="entry name" value="VOC_core"/>
</dbReference>
<dbReference type="SUPFAM" id="SSF54593">
    <property type="entry name" value="Glyoxalase/Bleomycin resistance protein/Dihydroxybiphenyl dioxygenase"/>
    <property type="match status" value="1"/>
</dbReference>
<dbReference type="Pfam" id="PF18029">
    <property type="entry name" value="Glyoxalase_6"/>
    <property type="match status" value="1"/>
</dbReference>
<protein>
    <submittedName>
        <fullName evidence="2">VOC family protein</fullName>
    </submittedName>
</protein>
<accession>A0ABW4MZD2</accession>
<reference evidence="3" key="1">
    <citation type="journal article" date="2019" name="Int. J. Syst. Evol. Microbiol.">
        <title>The Global Catalogue of Microorganisms (GCM) 10K type strain sequencing project: providing services to taxonomists for standard genome sequencing and annotation.</title>
        <authorList>
            <consortium name="The Broad Institute Genomics Platform"/>
            <consortium name="The Broad Institute Genome Sequencing Center for Infectious Disease"/>
            <person name="Wu L."/>
            <person name="Ma J."/>
        </authorList>
    </citation>
    <scope>NUCLEOTIDE SEQUENCE [LARGE SCALE GENOMIC DNA]</scope>
    <source>
        <strain evidence="3">DFY28</strain>
    </source>
</reference>
<evidence type="ECO:0000313" key="2">
    <source>
        <dbReference type="EMBL" id="MFD1783317.1"/>
    </source>
</evidence>
<gene>
    <name evidence="2" type="ORF">ACFSC0_07925</name>
</gene>
<dbReference type="PANTHER" id="PTHR33993:SF2">
    <property type="entry name" value="VOC DOMAIN-CONTAINING PROTEIN"/>
    <property type="match status" value="1"/>
</dbReference>
<feature type="domain" description="VOC" evidence="1">
    <location>
        <begin position="4"/>
        <end position="107"/>
    </location>
</feature>
<dbReference type="PANTHER" id="PTHR33993">
    <property type="entry name" value="GLYOXALASE-RELATED"/>
    <property type="match status" value="1"/>
</dbReference>
<dbReference type="PROSITE" id="PS51819">
    <property type="entry name" value="VOC"/>
    <property type="match status" value="1"/>
</dbReference>
<dbReference type="Gene3D" id="3.10.180.10">
    <property type="entry name" value="2,3-Dihydroxybiphenyl 1,2-Dioxygenase, domain 1"/>
    <property type="match status" value="1"/>
</dbReference>